<reference evidence="1 2" key="1">
    <citation type="submission" date="2018-09" db="EMBL/GenBank/DDBJ databases">
        <title>Murine metabolic-syndrome-specific gut microbial biobank.</title>
        <authorList>
            <person name="Liu C."/>
        </authorList>
    </citation>
    <scope>NUCLEOTIDE SEQUENCE [LARGE SCALE GENOMIC DNA]</scope>
    <source>
        <strain evidence="1 2">0.1xD8-82</strain>
    </source>
</reference>
<evidence type="ECO:0000313" key="1">
    <source>
        <dbReference type="EMBL" id="RKI86521.1"/>
    </source>
</evidence>
<dbReference type="RefSeq" id="WP_120472507.1">
    <property type="nucleotide sequence ID" value="NZ_RAYQ01000064.1"/>
</dbReference>
<protein>
    <submittedName>
        <fullName evidence="1">Uncharacterized protein</fullName>
    </submittedName>
</protein>
<comment type="caution">
    <text evidence="1">The sequence shown here is derived from an EMBL/GenBank/DDBJ whole genome shotgun (WGS) entry which is preliminary data.</text>
</comment>
<proteinExistence type="predicted"/>
<organism evidence="1 2">
    <name type="scientific">Parablautia intestinalis</name>
    <dbReference type="NCBI Taxonomy" id="2320100"/>
    <lineage>
        <taxon>Bacteria</taxon>
        <taxon>Bacillati</taxon>
        <taxon>Bacillota</taxon>
        <taxon>Clostridia</taxon>
        <taxon>Lachnospirales</taxon>
        <taxon>Lachnospiraceae</taxon>
        <taxon>Parablautia</taxon>
    </lineage>
</organism>
<evidence type="ECO:0000313" key="2">
    <source>
        <dbReference type="Proteomes" id="UP000280696"/>
    </source>
</evidence>
<dbReference type="EMBL" id="RAYQ01000064">
    <property type="protein sequence ID" value="RKI86521.1"/>
    <property type="molecule type" value="Genomic_DNA"/>
</dbReference>
<dbReference type="Proteomes" id="UP000280696">
    <property type="component" value="Unassembled WGS sequence"/>
</dbReference>
<gene>
    <name evidence="1" type="ORF">D7V94_22670</name>
</gene>
<accession>A0A3A9AGN9</accession>
<sequence>MKSKEMRKMINKYVPMMLALSEMDNDNSDINRIEIRAALILDQIVSDTEKTAKKKFDKLYHELFTY</sequence>
<keyword evidence="2" id="KW-1185">Reference proteome</keyword>
<dbReference type="AlphaFoldDB" id="A0A3A9AGN9"/>
<name>A0A3A9AGN9_9FIRM</name>